<dbReference type="PANTHER" id="PTHR14209:SF19">
    <property type="entry name" value="ISOAMYL ACETATE-HYDROLYZING ESTERASE 1 HOMOLOG"/>
    <property type="match status" value="1"/>
</dbReference>
<evidence type="ECO:0000313" key="2">
    <source>
        <dbReference type="Proteomes" id="UP000217199"/>
    </source>
</evidence>
<keyword evidence="1" id="KW-0378">Hydrolase</keyword>
<dbReference type="Gene3D" id="3.40.50.1110">
    <property type="entry name" value="SGNH hydrolase"/>
    <property type="match status" value="2"/>
</dbReference>
<comment type="caution">
    <text evidence="1">The sequence shown here is derived from an EMBL/GenBank/DDBJ whole genome shotgun (WGS) entry which is preliminary data.</text>
</comment>
<organism evidence="1 2">
    <name type="scientific">Pyrrhoderma noxium</name>
    <dbReference type="NCBI Taxonomy" id="2282107"/>
    <lineage>
        <taxon>Eukaryota</taxon>
        <taxon>Fungi</taxon>
        <taxon>Dikarya</taxon>
        <taxon>Basidiomycota</taxon>
        <taxon>Agaricomycotina</taxon>
        <taxon>Agaricomycetes</taxon>
        <taxon>Hymenochaetales</taxon>
        <taxon>Hymenochaetaceae</taxon>
        <taxon>Pyrrhoderma</taxon>
    </lineage>
</organism>
<dbReference type="Proteomes" id="UP000217199">
    <property type="component" value="Unassembled WGS sequence"/>
</dbReference>
<dbReference type="InterPro" id="IPR045136">
    <property type="entry name" value="Iah1-like"/>
</dbReference>
<dbReference type="PANTHER" id="PTHR14209">
    <property type="entry name" value="ISOAMYL ACETATE-HYDROLYZING ESTERASE 1"/>
    <property type="match status" value="1"/>
</dbReference>
<keyword evidence="2" id="KW-1185">Reference proteome</keyword>
<dbReference type="InParanoid" id="A0A286UUP5"/>
<gene>
    <name evidence="1" type="ORF">PNOK_0035200</name>
</gene>
<sequence length="184" mass="20861">MAAPVQDAIVLLGDSITQYGWEAGCFAQRLSQDYVRKLDVINRGFSGYNTEWAIPVFRQCLATPEKQVLGKRVEIGLPADREFEVTRKYAEAAKAVGEKEGIPVVDVWTAIWEAAGKEQEGLEKYLIDGLHLTVAGYNIVYERLIKVIKEELPELYHENLPVVFPLWDKIDVNNPLRSLERTEV</sequence>
<accession>A0A286UUP5</accession>
<dbReference type="STRING" id="2282107.A0A286UUP5"/>
<dbReference type="OrthoDB" id="671439at2759"/>
<dbReference type="FunCoup" id="A0A286UUP5">
    <property type="interactions" value="87"/>
</dbReference>
<dbReference type="EMBL" id="NBII01000001">
    <property type="protein sequence ID" value="PAV23284.1"/>
    <property type="molecule type" value="Genomic_DNA"/>
</dbReference>
<dbReference type="SUPFAM" id="SSF52266">
    <property type="entry name" value="SGNH hydrolase"/>
    <property type="match status" value="1"/>
</dbReference>
<dbReference type="AlphaFoldDB" id="A0A286UUP5"/>
<dbReference type="InterPro" id="IPR036514">
    <property type="entry name" value="SGNH_hydro_sf"/>
</dbReference>
<protein>
    <submittedName>
        <fullName evidence="1">SGNH hydrolase</fullName>
    </submittedName>
</protein>
<reference evidence="1 2" key="1">
    <citation type="journal article" date="2017" name="Mol. Ecol.">
        <title>Comparative and population genomic landscape of Phellinus noxius: A hypervariable fungus causing root rot in trees.</title>
        <authorList>
            <person name="Chung C.L."/>
            <person name="Lee T.J."/>
            <person name="Akiba M."/>
            <person name="Lee H.H."/>
            <person name="Kuo T.H."/>
            <person name="Liu D."/>
            <person name="Ke H.M."/>
            <person name="Yokoi T."/>
            <person name="Roa M.B."/>
            <person name="Lu M.J."/>
            <person name="Chang Y.Y."/>
            <person name="Ann P.J."/>
            <person name="Tsai J.N."/>
            <person name="Chen C.Y."/>
            <person name="Tzean S.S."/>
            <person name="Ota Y."/>
            <person name="Hattori T."/>
            <person name="Sahashi N."/>
            <person name="Liou R.F."/>
            <person name="Kikuchi T."/>
            <person name="Tsai I.J."/>
        </authorList>
    </citation>
    <scope>NUCLEOTIDE SEQUENCE [LARGE SCALE GENOMIC DNA]</scope>
    <source>
        <strain evidence="1 2">FFPRI411160</strain>
    </source>
</reference>
<evidence type="ECO:0000313" key="1">
    <source>
        <dbReference type="EMBL" id="PAV23284.1"/>
    </source>
</evidence>
<proteinExistence type="predicted"/>
<dbReference type="GO" id="GO:0016787">
    <property type="term" value="F:hydrolase activity"/>
    <property type="evidence" value="ECO:0007669"/>
    <property type="project" value="UniProtKB-KW"/>
</dbReference>
<name>A0A286UUP5_9AGAM</name>